<name>A0AAD7TFJ4_9APHY</name>
<evidence type="ECO:0000313" key="1">
    <source>
        <dbReference type="EMBL" id="KAJ8453919.1"/>
    </source>
</evidence>
<gene>
    <name evidence="1" type="ORF">ONZ51_g13328</name>
</gene>
<evidence type="ECO:0000313" key="2">
    <source>
        <dbReference type="Proteomes" id="UP001215151"/>
    </source>
</evidence>
<organism evidence="1 2">
    <name type="scientific">Trametes cubensis</name>
    <dbReference type="NCBI Taxonomy" id="1111947"/>
    <lineage>
        <taxon>Eukaryota</taxon>
        <taxon>Fungi</taxon>
        <taxon>Dikarya</taxon>
        <taxon>Basidiomycota</taxon>
        <taxon>Agaricomycotina</taxon>
        <taxon>Agaricomycetes</taxon>
        <taxon>Polyporales</taxon>
        <taxon>Polyporaceae</taxon>
        <taxon>Trametes</taxon>
    </lineage>
</organism>
<sequence length="226" mass="25707">MDTLERAERVTTLRVEGGLASGLGAAARTVDAPRGHGPAGRDVLERLGSRGRRGSRARQPFEYVGYAEASGDLERKGYEAYAGVPLPFPALRRIEIARVDFPIRRDMGAYGRMEYRYMSHIQYWALLNRSSGPYGFDVPGFVKGLRARVERGAARVERVDFVRCQCVQRERLRPLVEAVQEVYWDGKRLTLDDLGTQEAWSGTRRVDRYNRYSRRLKSDDEASDTE</sequence>
<proteinExistence type="predicted"/>
<keyword evidence="2" id="KW-1185">Reference proteome</keyword>
<dbReference type="EMBL" id="JAPEVG010001112">
    <property type="protein sequence ID" value="KAJ8453919.1"/>
    <property type="molecule type" value="Genomic_DNA"/>
</dbReference>
<dbReference type="Proteomes" id="UP001215151">
    <property type="component" value="Unassembled WGS sequence"/>
</dbReference>
<comment type="caution">
    <text evidence="1">The sequence shown here is derived from an EMBL/GenBank/DDBJ whole genome shotgun (WGS) entry which is preliminary data.</text>
</comment>
<accession>A0AAD7TFJ4</accession>
<dbReference type="AlphaFoldDB" id="A0AAD7TFJ4"/>
<protein>
    <submittedName>
        <fullName evidence="1">Uncharacterized protein</fullName>
    </submittedName>
</protein>
<reference evidence="1" key="1">
    <citation type="submission" date="2022-11" db="EMBL/GenBank/DDBJ databases">
        <title>Genome Sequence of Cubamyces cubensis.</title>
        <authorList>
            <person name="Buettner E."/>
        </authorList>
    </citation>
    <scope>NUCLEOTIDE SEQUENCE</scope>
    <source>
        <strain evidence="1">MPL-01</strain>
    </source>
</reference>